<evidence type="ECO:0000256" key="3">
    <source>
        <dbReference type="ARBA" id="ARBA00023134"/>
    </source>
</evidence>
<keyword evidence="3 4" id="KW-0342">GTP-binding</keyword>
<dbReference type="SUPFAM" id="SSF52540">
    <property type="entry name" value="P-loop containing nucleoside triphosphate hydrolases"/>
    <property type="match status" value="1"/>
</dbReference>
<dbReference type="InterPro" id="IPR005337">
    <property type="entry name" value="RapZ-like"/>
</dbReference>
<protein>
    <submittedName>
        <fullName evidence="7">RNase adapter RapZ</fullName>
    </submittedName>
</protein>
<dbReference type="Pfam" id="PF22740">
    <property type="entry name" value="PapZ_C"/>
    <property type="match status" value="1"/>
</dbReference>
<dbReference type="NCBIfam" id="NF003828">
    <property type="entry name" value="PRK05416.1"/>
    <property type="match status" value="1"/>
</dbReference>
<accession>A0ABV1BXM0</accession>
<dbReference type="Pfam" id="PF03668">
    <property type="entry name" value="RapZ-like_N"/>
    <property type="match status" value="1"/>
</dbReference>
<sequence length="294" mass="33476">MKIVIVTGMSGAGKSTALNMLEDEGYYCVDNMPISLIPKFAELADCQEQDNGYNNIALGVDIRSGHSLAEFESVLDYMKKRQYNYKILFLESSDEVLVKRYKETRRTHPLAKDGRVDRGIELEREQLKFLKQRADYIVDTSTLLTRELKQELQKIILERKEYNNLFVTVLSFGFKYGIPVDADIVFDVRFLPNPYYVEELRPLTGNDKPIQSFVMKAPEAKEFLNKVDDLIQFLLPNYVKEGKSSLVIAVGCTGGKHRSVTLANELAARIASTPYGCKAEHRDIDKDAKRKGDK</sequence>
<evidence type="ECO:0000256" key="4">
    <source>
        <dbReference type="HAMAP-Rule" id="MF_00636"/>
    </source>
</evidence>
<organism evidence="7 8">
    <name type="scientific">[Lactobacillus] rogosae</name>
    <dbReference type="NCBI Taxonomy" id="706562"/>
    <lineage>
        <taxon>Bacteria</taxon>
        <taxon>Bacillati</taxon>
        <taxon>Bacillota</taxon>
        <taxon>Clostridia</taxon>
        <taxon>Lachnospirales</taxon>
        <taxon>Lachnospiraceae</taxon>
        <taxon>Lachnospira</taxon>
    </lineage>
</organism>
<feature type="binding site" evidence="4">
    <location>
        <begin position="8"/>
        <end position="15"/>
    </location>
    <ligand>
        <name>ATP</name>
        <dbReference type="ChEBI" id="CHEBI:30616"/>
    </ligand>
</feature>
<dbReference type="HAMAP" id="MF_00636">
    <property type="entry name" value="RapZ_like"/>
    <property type="match status" value="1"/>
</dbReference>
<comment type="caution">
    <text evidence="7">The sequence shown here is derived from an EMBL/GenBank/DDBJ whole genome shotgun (WGS) entry which is preliminary data.</text>
</comment>
<keyword evidence="1 4" id="KW-0547">Nucleotide-binding</keyword>
<dbReference type="RefSeq" id="WP_349153861.1">
    <property type="nucleotide sequence ID" value="NZ_JBBMER010000009.1"/>
</dbReference>
<dbReference type="PIRSF" id="PIRSF005052">
    <property type="entry name" value="P-loopkin"/>
    <property type="match status" value="1"/>
</dbReference>
<evidence type="ECO:0000256" key="2">
    <source>
        <dbReference type="ARBA" id="ARBA00022840"/>
    </source>
</evidence>
<dbReference type="PANTHER" id="PTHR30448">
    <property type="entry name" value="RNASE ADAPTER PROTEIN RAPZ"/>
    <property type="match status" value="1"/>
</dbReference>
<dbReference type="Gene3D" id="3.40.50.300">
    <property type="entry name" value="P-loop containing nucleotide triphosphate hydrolases"/>
    <property type="match status" value="1"/>
</dbReference>
<feature type="domain" description="RapZ C-terminal" evidence="6">
    <location>
        <begin position="167"/>
        <end position="285"/>
    </location>
</feature>
<dbReference type="PANTHER" id="PTHR30448:SF0">
    <property type="entry name" value="RNASE ADAPTER PROTEIN RAPZ"/>
    <property type="match status" value="1"/>
</dbReference>
<evidence type="ECO:0000259" key="6">
    <source>
        <dbReference type="Pfam" id="PF22740"/>
    </source>
</evidence>
<evidence type="ECO:0000256" key="1">
    <source>
        <dbReference type="ARBA" id="ARBA00022741"/>
    </source>
</evidence>
<evidence type="ECO:0000313" key="8">
    <source>
        <dbReference type="Proteomes" id="UP001442364"/>
    </source>
</evidence>
<dbReference type="InterPro" id="IPR053930">
    <property type="entry name" value="RapZ-like_N"/>
</dbReference>
<feature type="domain" description="RapZ-like N-terminal" evidence="5">
    <location>
        <begin position="1"/>
        <end position="156"/>
    </location>
</feature>
<keyword evidence="2 4" id="KW-0067">ATP-binding</keyword>
<proteinExistence type="inferred from homology"/>
<feature type="binding site" evidence="4">
    <location>
        <begin position="61"/>
        <end position="64"/>
    </location>
    <ligand>
        <name>GTP</name>
        <dbReference type="ChEBI" id="CHEBI:37565"/>
    </ligand>
</feature>
<name>A0ABV1BXM0_9FIRM</name>
<gene>
    <name evidence="7" type="primary">rapZ</name>
    <name evidence="7" type="ORF">WMO14_11520</name>
</gene>
<evidence type="ECO:0000259" key="5">
    <source>
        <dbReference type="Pfam" id="PF03668"/>
    </source>
</evidence>
<keyword evidence="8" id="KW-1185">Reference proteome</keyword>
<dbReference type="EMBL" id="JBBMER010000009">
    <property type="protein sequence ID" value="MEQ2380489.1"/>
    <property type="molecule type" value="Genomic_DNA"/>
</dbReference>
<dbReference type="Proteomes" id="UP001442364">
    <property type="component" value="Unassembled WGS sequence"/>
</dbReference>
<evidence type="ECO:0000313" key="7">
    <source>
        <dbReference type="EMBL" id="MEQ2380489.1"/>
    </source>
</evidence>
<dbReference type="InterPro" id="IPR053931">
    <property type="entry name" value="RapZ_C"/>
</dbReference>
<reference evidence="7 8" key="1">
    <citation type="submission" date="2024-03" db="EMBL/GenBank/DDBJ databases">
        <title>Human intestinal bacterial collection.</title>
        <authorList>
            <person name="Pauvert C."/>
            <person name="Hitch T.C.A."/>
            <person name="Clavel T."/>
        </authorList>
    </citation>
    <scope>NUCLEOTIDE SEQUENCE [LARGE SCALE GENOMIC DNA]</scope>
    <source>
        <strain evidence="7 8">CLA-AA-H255</strain>
    </source>
</reference>
<dbReference type="InterPro" id="IPR027417">
    <property type="entry name" value="P-loop_NTPase"/>
</dbReference>